<proteinExistence type="predicted"/>
<evidence type="ECO:0000256" key="4">
    <source>
        <dbReference type="ARBA" id="ARBA00023163"/>
    </source>
</evidence>
<dbReference type="PROSITE" id="PS50066">
    <property type="entry name" value="MADS_BOX_2"/>
    <property type="match status" value="1"/>
</dbReference>
<comment type="subcellular location">
    <subcellularLocation>
        <location evidence="1">Nucleus</location>
    </subcellularLocation>
</comment>
<protein>
    <submittedName>
        <fullName evidence="8">SVP</fullName>
    </submittedName>
</protein>
<evidence type="ECO:0000313" key="8">
    <source>
        <dbReference type="EMBL" id="AGW52143.1"/>
    </source>
</evidence>
<sequence>MARERIQIKKIDYATAREVTFSKRRRGLFNKAEDLSVLWEADVALIIFSSTGKLFEFASSSRSYDRRWKKTATSWLNLFCAKLHFLTRQDDIVPNSMTGTILEVKTTAVLCKVKYNIKAIKNAVQAWTWLNVMPWKQVVKKGRNDCMMVILETHILHSRNLEKLEQPSLELQLVEDSTCSRLSNEVAEKSHQLRQMRGEDLPGLVIDALLQLEKSLEAGLSCVIEKKGEKIMNDITDLQRKGMQLMDENERLKQQVVEISNGRKHVTADSENVGYEEGQSSESGTTVCNSIGPLHDYGSSDTSLKLGLVQHIQRGFYTSVSVCLSAVT</sequence>
<dbReference type="PRINTS" id="PR00404">
    <property type="entry name" value="MADSDOMAIN"/>
</dbReference>
<feature type="domain" description="MADS-box" evidence="6">
    <location>
        <begin position="1"/>
        <end position="61"/>
    </location>
</feature>
<dbReference type="InterPro" id="IPR002100">
    <property type="entry name" value="TF_MADSbox"/>
</dbReference>
<name>A0A023INE7_POPTO</name>
<evidence type="ECO:0000256" key="5">
    <source>
        <dbReference type="ARBA" id="ARBA00023242"/>
    </source>
</evidence>
<dbReference type="PROSITE" id="PS51297">
    <property type="entry name" value="K_BOX"/>
    <property type="match status" value="1"/>
</dbReference>
<dbReference type="PANTHER" id="PTHR48019">
    <property type="entry name" value="SERUM RESPONSE FACTOR HOMOLOG"/>
    <property type="match status" value="1"/>
</dbReference>
<reference evidence="8" key="1">
    <citation type="journal article" date="2013" name="Plant Mol. Biol.">
        <title>Sexual dimorphic floral development in dioecious plants revealed by transcriptome, phytohormone, and DNA methylation analysis in Populus tomentosa.</title>
        <authorList>
            <person name="Song Y."/>
            <person name="Ma K."/>
            <person name="Ci D."/>
            <person name="Chen Q."/>
            <person name="Tian J."/>
            <person name="Zhang D."/>
        </authorList>
    </citation>
    <scope>NUCLEOTIDE SEQUENCE</scope>
</reference>
<dbReference type="SUPFAM" id="SSF55455">
    <property type="entry name" value="SRF-like"/>
    <property type="match status" value="1"/>
</dbReference>
<dbReference type="SMART" id="SM00432">
    <property type="entry name" value="MADS"/>
    <property type="match status" value="1"/>
</dbReference>
<feature type="domain" description="K-box" evidence="7">
    <location>
        <begin position="172"/>
        <end position="262"/>
    </location>
</feature>
<dbReference type="Pfam" id="PF01486">
    <property type="entry name" value="K-box"/>
    <property type="match status" value="1"/>
</dbReference>
<accession>A0A023INE7</accession>
<organism evidence="8">
    <name type="scientific">Populus tomentosa</name>
    <name type="common">Chinese white poplar</name>
    <dbReference type="NCBI Taxonomy" id="118781"/>
    <lineage>
        <taxon>Eukaryota</taxon>
        <taxon>Viridiplantae</taxon>
        <taxon>Streptophyta</taxon>
        <taxon>Embryophyta</taxon>
        <taxon>Tracheophyta</taxon>
        <taxon>Spermatophyta</taxon>
        <taxon>Magnoliopsida</taxon>
        <taxon>eudicotyledons</taxon>
        <taxon>Gunneridae</taxon>
        <taxon>Pentapetalae</taxon>
        <taxon>rosids</taxon>
        <taxon>fabids</taxon>
        <taxon>Malpighiales</taxon>
        <taxon>Salicaceae</taxon>
        <taxon>Saliceae</taxon>
        <taxon>Populus</taxon>
    </lineage>
</organism>
<dbReference type="GO" id="GO:0046983">
    <property type="term" value="F:protein dimerization activity"/>
    <property type="evidence" value="ECO:0007669"/>
    <property type="project" value="InterPro"/>
</dbReference>
<dbReference type="EMBL" id="KC297693">
    <property type="protein sequence ID" value="AGW52143.1"/>
    <property type="molecule type" value="Genomic_DNA"/>
</dbReference>
<keyword evidence="3" id="KW-0238">DNA-binding</keyword>
<evidence type="ECO:0000259" key="6">
    <source>
        <dbReference type="PROSITE" id="PS50066"/>
    </source>
</evidence>
<dbReference type="InterPro" id="IPR036879">
    <property type="entry name" value="TF_MADSbox_sf"/>
</dbReference>
<keyword evidence="4" id="KW-0804">Transcription</keyword>
<dbReference type="Pfam" id="PF00319">
    <property type="entry name" value="SRF-TF"/>
    <property type="match status" value="1"/>
</dbReference>
<dbReference type="GO" id="GO:0003700">
    <property type="term" value="F:DNA-binding transcription factor activity"/>
    <property type="evidence" value="ECO:0007669"/>
    <property type="project" value="InterPro"/>
</dbReference>
<evidence type="ECO:0000259" key="7">
    <source>
        <dbReference type="PROSITE" id="PS51297"/>
    </source>
</evidence>
<dbReference type="GO" id="GO:0003677">
    <property type="term" value="F:DNA binding"/>
    <property type="evidence" value="ECO:0007669"/>
    <property type="project" value="UniProtKB-KW"/>
</dbReference>
<dbReference type="GO" id="GO:0005634">
    <property type="term" value="C:nucleus"/>
    <property type="evidence" value="ECO:0007669"/>
    <property type="project" value="UniProtKB-SubCell"/>
</dbReference>
<keyword evidence="2" id="KW-0805">Transcription regulation</keyword>
<evidence type="ECO:0000256" key="3">
    <source>
        <dbReference type="ARBA" id="ARBA00023125"/>
    </source>
</evidence>
<dbReference type="InterPro" id="IPR050142">
    <property type="entry name" value="MADS-box/MEF2_TF"/>
</dbReference>
<dbReference type="Gene3D" id="3.40.1810.10">
    <property type="entry name" value="Transcription factor, MADS-box"/>
    <property type="match status" value="1"/>
</dbReference>
<dbReference type="AlphaFoldDB" id="A0A023INE7"/>
<evidence type="ECO:0000256" key="1">
    <source>
        <dbReference type="ARBA" id="ARBA00004123"/>
    </source>
</evidence>
<evidence type="ECO:0000256" key="2">
    <source>
        <dbReference type="ARBA" id="ARBA00023015"/>
    </source>
</evidence>
<keyword evidence="5" id="KW-0539">Nucleus</keyword>
<dbReference type="InterPro" id="IPR002487">
    <property type="entry name" value="TF_Kbox"/>
</dbReference>